<evidence type="ECO:0000313" key="2">
    <source>
        <dbReference type="Proteomes" id="UP000499080"/>
    </source>
</evidence>
<keyword evidence="2" id="KW-1185">Reference proteome</keyword>
<dbReference type="Proteomes" id="UP000499080">
    <property type="component" value="Unassembled WGS sequence"/>
</dbReference>
<sequence length="83" mass="9472">MTSSPFKNLLERNEKEKVDLEEAKVNRALKNNKNGDKTKKGKALKSKKKLILNSIENPVPSTSLANNTALHENRSRHHFCKFL</sequence>
<accession>A0A4Y2A8W4</accession>
<comment type="caution">
    <text evidence="1">The sequence shown here is derived from an EMBL/GenBank/DDBJ whole genome shotgun (WGS) entry which is preliminary data.</text>
</comment>
<evidence type="ECO:0000313" key="1">
    <source>
        <dbReference type="EMBL" id="GBL76262.1"/>
    </source>
</evidence>
<gene>
    <name evidence="1" type="primary">THAP12_42</name>
    <name evidence="1" type="ORF">AVEN_234519_1</name>
</gene>
<feature type="non-terminal residue" evidence="1">
    <location>
        <position position="83"/>
    </location>
</feature>
<reference evidence="1 2" key="1">
    <citation type="journal article" date="2019" name="Sci. Rep.">
        <title>Orb-weaving spider Araneus ventricosus genome elucidates the spidroin gene catalogue.</title>
        <authorList>
            <person name="Kono N."/>
            <person name="Nakamura H."/>
            <person name="Ohtoshi R."/>
            <person name="Moran D.A.P."/>
            <person name="Shinohara A."/>
            <person name="Yoshida Y."/>
            <person name="Fujiwara M."/>
            <person name="Mori M."/>
            <person name="Tomita M."/>
            <person name="Arakawa K."/>
        </authorList>
    </citation>
    <scope>NUCLEOTIDE SEQUENCE [LARGE SCALE GENOMIC DNA]</scope>
</reference>
<proteinExistence type="predicted"/>
<name>A0A4Y2A8W4_ARAVE</name>
<protein>
    <submittedName>
        <fullName evidence="1">Repressor of the inhibitor of the protein kinase</fullName>
    </submittedName>
</protein>
<dbReference type="EMBL" id="BGPR01000009">
    <property type="protein sequence ID" value="GBL76262.1"/>
    <property type="molecule type" value="Genomic_DNA"/>
</dbReference>
<dbReference type="AlphaFoldDB" id="A0A4Y2A8W4"/>
<organism evidence="1 2">
    <name type="scientific">Araneus ventricosus</name>
    <name type="common">Orbweaver spider</name>
    <name type="synonym">Epeira ventricosa</name>
    <dbReference type="NCBI Taxonomy" id="182803"/>
    <lineage>
        <taxon>Eukaryota</taxon>
        <taxon>Metazoa</taxon>
        <taxon>Ecdysozoa</taxon>
        <taxon>Arthropoda</taxon>
        <taxon>Chelicerata</taxon>
        <taxon>Arachnida</taxon>
        <taxon>Araneae</taxon>
        <taxon>Araneomorphae</taxon>
        <taxon>Entelegynae</taxon>
        <taxon>Araneoidea</taxon>
        <taxon>Araneidae</taxon>
        <taxon>Araneus</taxon>
    </lineage>
</organism>